<dbReference type="Proteomes" id="UP001629432">
    <property type="component" value="Unassembled WGS sequence"/>
</dbReference>
<proteinExistence type="predicted"/>
<evidence type="ECO:0000313" key="2">
    <source>
        <dbReference type="Proteomes" id="UP001629432"/>
    </source>
</evidence>
<name>A0ABW9E696_9BURK</name>
<dbReference type="EMBL" id="JAQQCF010000090">
    <property type="protein sequence ID" value="MFM0642581.1"/>
    <property type="molecule type" value="Genomic_DNA"/>
</dbReference>
<dbReference type="RefSeq" id="WP_408341213.1">
    <property type="nucleotide sequence ID" value="NZ_JAQQCF010000090.1"/>
</dbReference>
<sequence>MNYSFFPDEQVAIDLRHSFRSRLKESYVSMLEQLSEFSPQIFSGEFASQLKNMDASKFGGIHCFVYHYSIRLAEHSSFEEIARLINALVESRYDSLPRFVSSESVDKVLLREILDQIKLGTTYDKISLIPVPVAVERDSERITNEGIEKLRSACPELAAENDVLVGSVIYFESAGETSERALSFTGDKLQSLVLINAEIERDWIFLLDKLVHEAAHTYLYAINLQEEMVRNPPDSMFSSPLRRDERTMLGIYHATFVIQRLILAFTRILESAGLSEQDRHKVGKLVAYYHSRLDAGFTTVMEHGDLSDTAKRLITEGQEYAKYLRSSAAVDLALP</sequence>
<reference evidence="1 2" key="1">
    <citation type="journal article" date="2024" name="Chem. Sci.">
        <title>Discovery of megapolipeptins by genome mining of a Burkholderiales bacteria collection.</title>
        <authorList>
            <person name="Paulo B.S."/>
            <person name="Recchia M.J.J."/>
            <person name="Lee S."/>
            <person name="Fergusson C.H."/>
            <person name="Romanowski S.B."/>
            <person name="Hernandez A."/>
            <person name="Krull N."/>
            <person name="Liu D.Y."/>
            <person name="Cavanagh H."/>
            <person name="Bos A."/>
            <person name="Gray C.A."/>
            <person name="Murphy B.T."/>
            <person name="Linington R.G."/>
            <person name="Eustaquio A.S."/>
        </authorList>
    </citation>
    <scope>NUCLEOTIDE SEQUENCE [LARGE SCALE GENOMIC DNA]</scope>
    <source>
        <strain evidence="1 2">RL17-338-BIC-A</strain>
    </source>
</reference>
<dbReference type="InterPro" id="IPR026337">
    <property type="entry name" value="AKG_HExxH"/>
</dbReference>
<dbReference type="NCBIfam" id="TIGR04267">
    <property type="entry name" value="mod_HExxH"/>
    <property type="match status" value="1"/>
</dbReference>
<organism evidence="1 2">
    <name type="scientific">Paraburkholderia metrosideri</name>
    <dbReference type="NCBI Taxonomy" id="580937"/>
    <lineage>
        <taxon>Bacteria</taxon>
        <taxon>Pseudomonadati</taxon>
        <taxon>Pseudomonadota</taxon>
        <taxon>Betaproteobacteria</taxon>
        <taxon>Burkholderiales</taxon>
        <taxon>Burkholderiaceae</taxon>
        <taxon>Paraburkholderia</taxon>
    </lineage>
</organism>
<accession>A0ABW9E696</accession>
<gene>
    <name evidence="1" type="ORF">PQQ63_38595</name>
</gene>
<comment type="caution">
    <text evidence="1">The sequence shown here is derived from an EMBL/GenBank/DDBJ whole genome shotgun (WGS) entry which is preliminary data.</text>
</comment>
<evidence type="ECO:0000313" key="1">
    <source>
        <dbReference type="EMBL" id="MFM0642581.1"/>
    </source>
</evidence>
<protein>
    <submittedName>
        <fullName evidence="1">HEXXH motif-containing putative peptide modification protein</fullName>
    </submittedName>
</protein>
<keyword evidence="2" id="KW-1185">Reference proteome</keyword>